<comment type="caution">
    <text evidence="1">The sequence shown here is derived from an EMBL/GenBank/DDBJ whole genome shotgun (WGS) entry which is preliminary data.</text>
</comment>
<sequence length="298" mass="32745">MSGGSRRRCDALQNCHCSAIRPLAGEHLHSQSRRRTYRPSSRLLLGACVIAAAARSCRLVQELPAAEDRLRTPSETWALPWHLRSASNSLRPRHLEQQLRPVSMRAHSCMPRLQSRSAAAHSTSSICWAAGATAGWALAAAAAAAGLASAAGAQAARGAAEGLHRSIAMRSSQLETYADPDAPWDPMWVKGKPPQKLKLPATFEAVTPLRLHMAPSPDADLVPGRVIQKGTRFSVEEAVQWGRFRGQDVIFMKPTRAYFKKEKPLDDEDWGQGGWICDLGTVKGPWFLRKVVKRMRFA</sequence>
<accession>A0A813HET8</accession>
<name>A0A813HET8_POLGL</name>
<evidence type="ECO:0000313" key="1">
    <source>
        <dbReference type="EMBL" id="CAE8636410.1"/>
    </source>
</evidence>
<dbReference type="EMBL" id="CAJNNV010031487">
    <property type="protein sequence ID" value="CAE8636410.1"/>
    <property type="molecule type" value="Genomic_DNA"/>
</dbReference>
<protein>
    <submittedName>
        <fullName evidence="1">Uncharacterized protein</fullName>
    </submittedName>
</protein>
<organism evidence="1 2">
    <name type="scientific">Polarella glacialis</name>
    <name type="common">Dinoflagellate</name>
    <dbReference type="NCBI Taxonomy" id="89957"/>
    <lineage>
        <taxon>Eukaryota</taxon>
        <taxon>Sar</taxon>
        <taxon>Alveolata</taxon>
        <taxon>Dinophyceae</taxon>
        <taxon>Suessiales</taxon>
        <taxon>Suessiaceae</taxon>
        <taxon>Polarella</taxon>
    </lineage>
</organism>
<gene>
    <name evidence="1" type="ORF">PGLA1383_LOCUS51874</name>
</gene>
<dbReference type="Proteomes" id="UP000654075">
    <property type="component" value="Unassembled WGS sequence"/>
</dbReference>
<dbReference type="AlphaFoldDB" id="A0A813HET8"/>
<evidence type="ECO:0000313" key="2">
    <source>
        <dbReference type="Proteomes" id="UP000654075"/>
    </source>
</evidence>
<reference evidence="1" key="1">
    <citation type="submission" date="2021-02" db="EMBL/GenBank/DDBJ databases">
        <authorList>
            <person name="Dougan E. K."/>
            <person name="Rhodes N."/>
            <person name="Thang M."/>
            <person name="Chan C."/>
        </authorList>
    </citation>
    <scope>NUCLEOTIDE SEQUENCE</scope>
</reference>
<keyword evidence="2" id="KW-1185">Reference proteome</keyword>
<dbReference type="OrthoDB" id="412344at2759"/>
<proteinExistence type="predicted"/>